<proteinExistence type="predicted"/>
<dbReference type="PROSITE" id="PS51007">
    <property type="entry name" value="CYTC"/>
    <property type="match status" value="1"/>
</dbReference>
<dbReference type="InterPro" id="IPR009056">
    <property type="entry name" value="Cyt_c-like_dom"/>
</dbReference>
<dbReference type="GO" id="GO:0009055">
    <property type="term" value="F:electron transfer activity"/>
    <property type="evidence" value="ECO:0007669"/>
    <property type="project" value="InterPro"/>
</dbReference>
<dbReference type="SUPFAM" id="SSF46626">
    <property type="entry name" value="Cytochrome c"/>
    <property type="match status" value="1"/>
</dbReference>
<evidence type="ECO:0000259" key="4">
    <source>
        <dbReference type="PROSITE" id="PS51007"/>
    </source>
</evidence>
<dbReference type="EMBL" id="FPHH01000044">
    <property type="protein sequence ID" value="SFV56993.1"/>
    <property type="molecule type" value="Genomic_DNA"/>
</dbReference>
<reference evidence="5" key="1">
    <citation type="submission" date="2016-10" db="EMBL/GenBank/DDBJ databases">
        <authorList>
            <person name="de Groot N.N."/>
        </authorList>
    </citation>
    <scope>NUCLEOTIDE SEQUENCE</scope>
</reference>
<organism evidence="5">
    <name type="scientific">hydrothermal vent metagenome</name>
    <dbReference type="NCBI Taxonomy" id="652676"/>
    <lineage>
        <taxon>unclassified sequences</taxon>
        <taxon>metagenomes</taxon>
        <taxon>ecological metagenomes</taxon>
    </lineage>
</organism>
<sequence>MNKFTLIFFSIVTLSLTSANAAIYKGQMVFVKKCLPCHKDGETLLAKYKMDHWEELMNENGKQLADLHLKSKKAEKSWAYFRGKRYLKKSKDLKDFLVEYAKDSGNVPVF</sequence>
<gene>
    <name evidence="5" type="ORF">MNB_SM-5-798</name>
</gene>
<dbReference type="GO" id="GO:0020037">
    <property type="term" value="F:heme binding"/>
    <property type="evidence" value="ECO:0007669"/>
    <property type="project" value="InterPro"/>
</dbReference>
<evidence type="ECO:0000256" key="1">
    <source>
        <dbReference type="ARBA" id="ARBA00022617"/>
    </source>
</evidence>
<keyword evidence="1" id="KW-0349">Heme</keyword>
<keyword evidence="3" id="KW-0408">Iron</keyword>
<dbReference type="Gene3D" id="1.10.760.10">
    <property type="entry name" value="Cytochrome c-like domain"/>
    <property type="match status" value="1"/>
</dbReference>
<evidence type="ECO:0000256" key="3">
    <source>
        <dbReference type="ARBA" id="ARBA00023004"/>
    </source>
</evidence>
<name>A0A1W1BU06_9ZZZZ</name>
<dbReference type="InterPro" id="IPR036909">
    <property type="entry name" value="Cyt_c-like_dom_sf"/>
</dbReference>
<protein>
    <recommendedName>
        <fullName evidence="4">Cytochrome c domain-containing protein</fullName>
    </recommendedName>
</protein>
<feature type="domain" description="Cytochrome c" evidence="4">
    <location>
        <begin position="21"/>
        <end position="110"/>
    </location>
</feature>
<evidence type="ECO:0000313" key="5">
    <source>
        <dbReference type="EMBL" id="SFV56993.1"/>
    </source>
</evidence>
<dbReference type="GO" id="GO:0046872">
    <property type="term" value="F:metal ion binding"/>
    <property type="evidence" value="ECO:0007669"/>
    <property type="project" value="UniProtKB-KW"/>
</dbReference>
<keyword evidence="2" id="KW-0479">Metal-binding</keyword>
<evidence type="ECO:0000256" key="2">
    <source>
        <dbReference type="ARBA" id="ARBA00022723"/>
    </source>
</evidence>
<accession>A0A1W1BU06</accession>
<dbReference type="AlphaFoldDB" id="A0A1W1BU06"/>